<evidence type="ECO:0000259" key="9">
    <source>
        <dbReference type="PROSITE" id="PS51296"/>
    </source>
</evidence>
<evidence type="ECO:0000256" key="6">
    <source>
        <dbReference type="ARBA" id="ARBA00023004"/>
    </source>
</evidence>
<dbReference type="HOGENOM" id="CLU_026244_4_0_4"/>
<evidence type="ECO:0000256" key="2">
    <source>
        <dbReference type="ARBA" id="ARBA00022714"/>
    </source>
</evidence>
<organism evidence="10 11">
    <name type="scientific">Rugosibacter aromaticivorans</name>
    <dbReference type="NCBI Taxonomy" id="1565605"/>
    <lineage>
        <taxon>Bacteria</taxon>
        <taxon>Pseudomonadati</taxon>
        <taxon>Pseudomonadota</taxon>
        <taxon>Betaproteobacteria</taxon>
        <taxon>Nitrosomonadales</taxon>
        <taxon>Sterolibacteriaceae</taxon>
        <taxon>Rugosibacter</taxon>
    </lineage>
</organism>
<dbReference type="PATRIC" id="fig|1565605.3.peg.962"/>
<dbReference type="InterPro" id="IPR015879">
    <property type="entry name" value="Ring_hydroxy_dOase_asu_C_dom"/>
</dbReference>
<keyword evidence="8" id="KW-0520">NAD</keyword>
<accession>A0A0C5JKM9</accession>
<dbReference type="InterPro" id="IPR001663">
    <property type="entry name" value="Rng_hydr_dOase-A"/>
</dbReference>
<dbReference type="KEGG" id="rbu:PG1C_04570"/>
<dbReference type="PROSITE" id="PS51296">
    <property type="entry name" value="RIESKE"/>
    <property type="match status" value="1"/>
</dbReference>
<reference evidence="10 11" key="1">
    <citation type="journal article" date="2015" name="Genome Announc.">
        <title>Complete Genome Sequence of a Novel Bacterium within the Family Rhodocyclaceae That Degrades Polycyclic Aromatic Hydrocarbons.</title>
        <authorList>
            <person name="Singleton D.R."/>
            <person name="Dickey A.N."/>
            <person name="Scholl E.H."/>
            <person name="Wright F.A."/>
            <person name="Aitken M.D."/>
        </authorList>
    </citation>
    <scope>NUCLEOTIDE SEQUENCE [LARGE SCALE GENOMIC DNA]</scope>
    <source>
        <strain evidence="11">PG1-Ca6</strain>
    </source>
</reference>
<dbReference type="GO" id="GO:0051537">
    <property type="term" value="F:2 iron, 2 sulfur cluster binding"/>
    <property type="evidence" value="ECO:0007669"/>
    <property type="project" value="UniProtKB-KW"/>
</dbReference>
<sequence length="416" mass="47953">MKPSRHYADLAKVDRTHASLYTDPEVYQEELDRIFYRSWVYVAHESEIPHPGDFKTTFIGDVPVVVTRDAEHKVHVLINRCMHRGATVCPVEKGNTKTFTCYYHGWEYSLKGDLLAVGLPRGYNEGELDNRSLGLVSAKRVESYRGIIFSSLVAEPDISLIEKLSGIKDYIDLYMDFSPVSQIRVGASGINKHFYHANWKIQVEGSVEGYHAPITHTTAFDIMIRKMGMPSNYQTQPLKGIDARYGNNVLQIYRLPDEAVLKRWGPEFIDLLSQAHGRERAMEVLRSRFNLVLFPNLAILEYQFRVIRPMGPEKTEVRLYHTTLEGVPQRINTRRVREHEFFYSQSAFGSPDDYAMFDRIGQGLHAGMVPWVLLNRGMQTEQQDEQGRRYGGHTQETQQRAPYYEYRRLMQGAAHA</sequence>
<dbReference type="PANTHER" id="PTHR43756">
    <property type="entry name" value="CHOLINE MONOOXYGENASE, CHLOROPLASTIC"/>
    <property type="match status" value="1"/>
</dbReference>
<evidence type="ECO:0000256" key="5">
    <source>
        <dbReference type="ARBA" id="ARBA00023002"/>
    </source>
</evidence>
<dbReference type="AlphaFoldDB" id="A0A0C5JKM9"/>
<dbReference type="RefSeq" id="WP_202636241.1">
    <property type="nucleotide sequence ID" value="NZ_CP010554.1"/>
</dbReference>
<keyword evidence="5" id="KW-0560">Oxidoreductase</keyword>
<evidence type="ECO:0000256" key="7">
    <source>
        <dbReference type="ARBA" id="ARBA00023014"/>
    </source>
</evidence>
<dbReference type="EMBL" id="CP010554">
    <property type="protein sequence ID" value="AJP47936.1"/>
    <property type="molecule type" value="Genomic_DNA"/>
</dbReference>
<proteinExistence type="inferred from homology"/>
<dbReference type="Proteomes" id="UP000061603">
    <property type="component" value="Chromosome"/>
</dbReference>
<evidence type="ECO:0000256" key="3">
    <source>
        <dbReference type="ARBA" id="ARBA00022723"/>
    </source>
</evidence>
<dbReference type="Pfam" id="PF00848">
    <property type="entry name" value="Ring_hydroxyl_A"/>
    <property type="match status" value="1"/>
</dbReference>
<keyword evidence="6" id="KW-0408">Iron</keyword>
<dbReference type="SUPFAM" id="SSF50022">
    <property type="entry name" value="ISP domain"/>
    <property type="match status" value="1"/>
</dbReference>
<dbReference type="SUPFAM" id="SSF55961">
    <property type="entry name" value="Bet v1-like"/>
    <property type="match status" value="1"/>
</dbReference>
<dbReference type="PANTHER" id="PTHR43756:SF1">
    <property type="entry name" value="3-PHENYLPROPIONATE_CINNAMIC ACID DIOXYGENASE SUBUNIT ALPHA"/>
    <property type="match status" value="1"/>
</dbReference>
<keyword evidence="7" id="KW-0411">Iron-sulfur</keyword>
<dbReference type="PROSITE" id="PS00570">
    <property type="entry name" value="RING_HYDROXYL_ALPHA"/>
    <property type="match status" value="1"/>
</dbReference>
<dbReference type="InterPro" id="IPR036922">
    <property type="entry name" value="Rieske_2Fe-2S_sf"/>
</dbReference>
<evidence type="ECO:0000256" key="4">
    <source>
        <dbReference type="ARBA" id="ARBA00022964"/>
    </source>
</evidence>
<dbReference type="InterPro" id="IPR015881">
    <property type="entry name" value="ARHD_Rieske_2Fe_2S"/>
</dbReference>
<dbReference type="GO" id="GO:0051213">
    <property type="term" value="F:dioxygenase activity"/>
    <property type="evidence" value="ECO:0007669"/>
    <property type="project" value="UniProtKB-KW"/>
</dbReference>
<dbReference type="InterPro" id="IPR017941">
    <property type="entry name" value="Rieske_2Fe-2S"/>
</dbReference>
<comment type="similarity">
    <text evidence="1">Belongs to the bacterial ring-hydroxylating dioxygenase alpha subunit family.</text>
</comment>
<evidence type="ECO:0000313" key="11">
    <source>
        <dbReference type="Proteomes" id="UP000061603"/>
    </source>
</evidence>
<keyword evidence="11" id="KW-1185">Reference proteome</keyword>
<dbReference type="Gene3D" id="2.102.10.10">
    <property type="entry name" value="Rieske [2Fe-2S] iron-sulphur domain"/>
    <property type="match status" value="1"/>
</dbReference>
<dbReference type="GO" id="GO:0005506">
    <property type="term" value="F:iron ion binding"/>
    <property type="evidence" value="ECO:0007669"/>
    <property type="project" value="InterPro"/>
</dbReference>
<keyword evidence="3" id="KW-0479">Metal-binding</keyword>
<name>A0A0C5JKM9_9PROT</name>
<evidence type="ECO:0000313" key="10">
    <source>
        <dbReference type="EMBL" id="AJP47936.1"/>
    </source>
</evidence>
<evidence type="ECO:0000256" key="1">
    <source>
        <dbReference type="ARBA" id="ARBA00008751"/>
    </source>
</evidence>
<keyword evidence="4 10" id="KW-0223">Dioxygenase</keyword>
<protein>
    <submittedName>
        <fullName evidence="10">Ring-hydroxylating dioxygenase</fullName>
    </submittedName>
</protein>
<dbReference type="STRING" id="1565605.PG1C_04570"/>
<evidence type="ECO:0000256" key="8">
    <source>
        <dbReference type="ARBA" id="ARBA00023027"/>
    </source>
</evidence>
<dbReference type="Gene3D" id="3.90.380.10">
    <property type="entry name" value="Naphthalene 1,2-dioxygenase Alpha Subunit, Chain A, domain 1"/>
    <property type="match status" value="1"/>
</dbReference>
<gene>
    <name evidence="10" type="ORF">PG1C_04570</name>
</gene>
<dbReference type="Pfam" id="PF00355">
    <property type="entry name" value="Rieske"/>
    <property type="match status" value="1"/>
</dbReference>
<feature type="domain" description="Rieske" evidence="9">
    <location>
        <begin position="40"/>
        <end position="124"/>
    </location>
</feature>
<dbReference type="PRINTS" id="PR00090">
    <property type="entry name" value="RNGDIOXGNASE"/>
</dbReference>
<keyword evidence="2" id="KW-0001">2Fe-2S</keyword>